<comment type="subcellular location">
    <subcellularLocation>
        <location evidence="1">Membrane</location>
        <topology evidence="1">Multi-pass membrane protein</topology>
    </subcellularLocation>
</comment>
<keyword evidence="8" id="KW-1185">Reference proteome</keyword>
<dbReference type="KEGG" id="bman:114242138"/>
<feature type="transmembrane region" description="Helical" evidence="6">
    <location>
        <begin position="228"/>
        <end position="250"/>
    </location>
</feature>
<dbReference type="Gene3D" id="1.20.1540.10">
    <property type="entry name" value="Rhomboid-like"/>
    <property type="match status" value="1"/>
</dbReference>
<organism evidence="8 9">
    <name type="scientific">Bombyx mandarina</name>
    <name type="common">Wild silk moth</name>
    <name type="synonym">Wild silkworm</name>
    <dbReference type="NCBI Taxonomy" id="7092"/>
    <lineage>
        <taxon>Eukaryota</taxon>
        <taxon>Metazoa</taxon>
        <taxon>Ecdysozoa</taxon>
        <taxon>Arthropoda</taxon>
        <taxon>Hexapoda</taxon>
        <taxon>Insecta</taxon>
        <taxon>Pterygota</taxon>
        <taxon>Neoptera</taxon>
        <taxon>Endopterygota</taxon>
        <taxon>Lepidoptera</taxon>
        <taxon>Glossata</taxon>
        <taxon>Ditrysia</taxon>
        <taxon>Bombycoidea</taxon>
        <taxon>Bombycidae</taxon>
        <taxon>Bombycinae</taxon>
        <taxon>Bombyx</taxon>
    </lineage>
</organism>
<evidence type="ECO:0000256" key="4">
    <source>
        <dbReference type="ARBA" id="ARBA00022989"/>
    </source>
</evidence>
<dbReference type="AlphaFoldDB" id="A0A6J2JKN6"/>
<evidence type="ECO:0000313" key="9">
    <source>
        <dbReference type="RefSeq" id="XP_028028984.1"/>
    </source>
</evidence>
<dbReference type="Proteomes" id="UP000504629">
    <property type="component" value="Unplaced"/>
</dbReference>
<dbReference type="SUPFAM" id="SSF144091">
    <property type="entry name" value="Rhomboid-like"/>
    <property type="match status" value="1"/>
</dbReference>
<comment type="similarity">
    <text evidence="2">Belongs to the peptidase S54 family.</text>
</comment>
<protein>
    <submittedName>
        <fullName evidence="9 10">Rhomboid-related protein 2-like</fullName>
    </submittedName>
</protein>
<feature type="transmembrane region" description="Helical" evidence="6">
    <location>
        <begin position="95"/>
        <end position="119"/>
    </location>
</feature>
<evidence type="ECO:0000256" key="5">
    <source>
        <dbReference type="ARBA" id="ARBA00023136"/>
    </source>
</evidence>
<dbReference type="RefSeq" id="XP_028028985.1">
    <property type="nucleotide sequence ID" value="XM_028173184.1"/>
</dbReference>
<evidence type="ECO:0000259" key="7">
    <source>
        <dbReference type="Pfam" id="PF01694"/>
    </source>
</evidence>
<dbReference type="Pfam" id="PF01694">
    <property type="entry name" value="Rhomboid"/>
    <property type="match status" value="1"/>
</dbReference>
<dbReference type="RefSeq" id="XP_028028984.1">
    <property type="nucleotide sequence ID" value="XM_028173183.1"/>
</dbReference>
<evidence type="ECO:0000256" key="3">
    <source>
        <dbReference type="ARBA" id="ARBA00022692"/>
    </source>
</evidence>
<accession>A0A6J2JKN6</accession>
<evidence type="ECO:0000256" key="1">
    <source>
        <dbReference type="ARBA" id="ARBA00004141"/>
    </source>
</evidence>
<dbReference type="PANTHER" id="PTHR45840">
    <property type="entry name" value="RHOMBOID-RELATED PROTEIN"/>
    <property type="match status" value="1"/>
</dbReference>
<proteinExistence type="inferred from homology"/>
<feature type="transmembrane region" description="Helical" evidence="6">
    <location>
        <begin position="139"/>
        <end position="162"/>
    </location>
</feature>
<dbReference type="PANTHER" id="PTHR45840:SF10">
    <property type="entry name" value="RHOMBOID PROTEASE"/>
    <property type="match status" value="1"/>
</dbReference>
<name>A0A6J2JKN6_BOMMA</name>
<keyword evidence="3 6" id="KW-0812">Transmembrane</keyword>
<feature type="domain" description="Peptidase S54 rhomboid" evidence="7">
    <location>
        <begin position="136"/>
        <end position="290"/>
    </location>
</feature>
<evidence type="ECO:0000313" key="10">
    <source>
        <dbReference type="RefSeq" id="XP_028028985.1"/>
    </source>
</evidence>
<dbReference type="InterPro" id="IPR022764">
    <property type="entry name" value="Peptidase_S54_rhomboid_dom"/>
</dbReference>
<dbReference type="InterPro" id="IPR051739">
    <property type="entry name" value="Rhomboid_IM_Serine_Proteases"/>
</dbReference>
<reference evidence="9 10" key="1">
    <citation type="submission" date="2025-04" db="UniProtKB">
        <authorList>
            <consortium name="RefSeq"/>
        </authorList>
    </citation>
    <scope>IDENTIFICATION</scope>
    <source>
        <tissue evidence="9 10">Silk gland</tissue>
    </source>
</reference>
<keyword evidence="5 6" id="KW-0472">Membrane</keyword>
<dbReference type="OrthoDB" id="418595at2759"/>
<dbReference type="GO" id="GO:0004252">
    <property type="term" value="F:serine-type endopeptidase activity"/>
    <property type="evidence" value="ECO:0007669"/>
    <property type="project" value="InterPro"/>
</dbReference>
<feature type="transmembrane region" description="Helical" evidence="6">
    <location>
        <begin position="270"/>
        <end position="290"/>
    </location>
</feature>
<feature type="transmembrane region" description="Helical" evidence="6">
    <location>
        <begin position="201"/>
        <end position="221"/>
    </location>
</feature>
<dbReference type="InterPro" id="IPR035952">
    <property type="entry name" value="Rhomboid-like_sf"/>
</dbReference>
<feature type="transmembrane region" description="Helical" evidence="6">
    <location>
        <begin position="174"/>
        <end position="195"/>
    </location>
</feature>
<gene>
    <name evidence="9 10" type="primary">LOC114242138</name>
</gene>
<evidence type="ECO:0000313" key="8">
    <source>
        <dbReference type="Proteomes" id="UP000504629"/>
    </source>
</evidence>
<keyword evidence="4 6" id="KW-1133">Transmembrane helix</keyword>
<evidence type="ECO:0000256" key="6">
    <source>
        <dbReference type="SAM" id="Phobius"/>
    </source>
</evidence>
<evidence type="ECO:0000256" key="2">
    <source>
        <dbReference type="ARBA" id="ARBA00009045"/>
    </source>
</evidence>
<dbReference type="GeneID" id="114242138"/>
<dbReference type="GO" id="GO:0016020">
    <property type="term" value="C:membrane"/>
    <property type="evidence" value="ECO:0007669"/>
    <property type="project" value="UniProtKB-SubCell"/>
</dbReference>
<sequence>MKLENGNKSRELCDRLTRDSLATGWKVLPETRLAAQAWVENEIPGESRQLLVSSEKPLQIHGVVNLSDQSYTEKNPKKRTKKQKKTNLQKRLERLAVLLKPPYFIVTIICVMVCIHLLVSEEVRDMLEWTPEKWRTEPWRLLTYGCIHANHLHLALNALVALAVGWRLEREQRWWRLVLLWCGGVIAGALGAGVLQPHVPVVGSSAAVYALLTAHLPNVCLRFGHIPLWWFRPLSVVVLSASEGYCALLPSVPPPQSAAAAARAPPSTHIAWSAHVLGAAAGIPLAFIVFTGENEGKRYIVIARIVSALVLLLGVIMSAIHFAHVTEKDK</sequence>
<feature type="transmembrane region" description="Helical" evidence="6">
    <location>
        <begin position="302"/>
        <end position="323"/>
    </location>
</feature>